<evidence type="ECO:0000256" key="2">
    <source>
        <dbReference type="ARBA" id="ARBA00008997"/>
    </source>
</evidence>
<keyword evidence="4 7" id="KW-0233">DNA recombination</keyword>
<dbReference type="InterPro" id="IPR027786">
    <property type="entry name" value="Nse4/EID"/>
</dbReference>
<feature type="region of interest" description="Disordered" evidence="8">
    <location>
        <begin position="1"/>
        <end position="114"/>
    </location>
</feature>
<feature type="compositionally biased region" description="Basic and acidic residues" evidence="8">
    <location>
        <begin position="91"/>
        <end position="100"/>
    </location>
</feature>
<dbReference type="AlphaFoldDB" id="A0AAN8I5P8"/>
<feature type="region of interest" description="Disordered" evidence="8">
    <location>
        <begin position="207"/>
        <end position="241"/>
    </location>
</feature>
<keyword evidence="6 7" id="KW-0539">Nucleus</keyword>
<sequence length="513" mass="56982">MARINNRESLVDHSFVAATQRQQRAESEASASPSESVGSDKENTGGRSVRSSLGKRKSTSATMSTPQPPSSTANKRRRLEEKGKAPASQARRRETGERADQTFYDPDQPEAIKSQTTKRLRDLTSLVNDSRGEFIQRGSRGIQNTIKEADEIIKDVKQTSTATIDSRLLVSVGDIAYKKISTMTLGDSSTGIDVDDFLTKCISYMKTTPTTTSTQPPSTQRRRQRRAANADSDAEDSDVEDTTDLNWSHLGRTLCFPANNRPCLSSFLLGPLSVQKKQRAQTQRRATQRANLDPATATRPIQLDQEALDKQESASLTTVCSEIATLLHQAQEHGEAMVTSEVEKIREEMGDEDYDPPPSQIKSLMRKHNIADNGNVPLFHFCVNPKSFGQTIENFFYVSFLVKEGRVGLDFDSDGMPTLGMVEQKSVQERQESVRNQAVFTLDFEIWEELVRSCGIERCVIPHRRREEWEADDGVIRRGDASGRGEVRPGVDGETTSPAGDEANVVENDDLYG</sequence>
<evidence type="ECO:0000256" key="5">
    <source>
        <dbReference type="ARBA" id="ARBA00023204"/>
    </source>
</evidence>
<keyword evidence="5 7" id="KW-0234">DNA repair</keyword>
<reference evidence="11 12" key="1">
    <citation type="submission" date="2022-12" db="EMBL/GenBank/DDBJ databases">
        <title>Genomic features and morphological characterization of a novel Knufia sp. strain isolated from spacecraft assembly facility.</title>
        <authorList>
            <person name="Teixeira M."/>
            <person name="Chander A.M."/>
            <person name="Stajich J.E."/>
            <person name="Venkateswaran K."/>
        </authorList>
    </citation>
    <scope>NUCLEOTIDE SEQUENCE [LARGE SCALE GENOMIC DNA]</scope>
    <source>
        <strain evidence="11 12">FJI-L2-BK-P2</strain>
    </source>
</reference>
<evidence type="ECO:0000256" key="4">
    <source>
        <dbReference type="ARBA" id="ARBA00023172"/>
    </source>
</evidence>
<proteinExistence type="inferred from homology"/>
<evidence type="ECO:0000256" key="1">
    <source>
        <dbReference type="ARBA" id="ARBA00004123"/>
    </source>
</evidence>
<keyword evidence="12" id="KW-1185">Reference proteome</keyword>
<dbReference type="GO" id="GO:0006310">
    <property type="term" value="P:DNA recombination"/>
    <property type="evidence" value="ECO:0007669"/>
    <property type="project" value="UniProtKB-UniRule"/>
</dbReference>
<feature type="compositionally biased region" description="Low complexity" evidence="8">
    <location>
        <begin position="207"/>
        <end position="219"/>
    </location>
</feature>
<dbReference type="Pfam" id="PF08743">
    <property type="entry name" value="Nse4_C"/>
    <property type="match status" value="1"/>
</dbReference>
<comment type="similarity">
    <text evidence="2 7">Belongs to the NSE4 family.</text>
</comment>
<evidence type="ECO:0000256" key="8">
    <source>
        <dbReference type="SAM" id="MobiDB-lite"/>
    </source>
</evidence>
<dbReference type="GO" id="GO:0030915">
    <property type="term" value="C:Smc5-Smc6 complex"/>
    <property type="evidence" value="ECO:0007669"/>
    <property type="project" value="UniProtKB-UniRule"/>
</dbReference>
<evidence type="ECO:0000256" key="6">
    <source>
        <dbReference type="ARBA" id="ARBA00023242"/>
    </source>
</evidence>
<dbReference type="GO" id="GO:0005634">
    <property type="term" value="C:nucleus"/>
    <property type="evidence" value="ECO:0007669"/>
    <property type="project" value="UniProtKB-SubCell"/>
</dbReference>
<feature type="compositionally biased region" description="Acidic residues" evidence="8">
    <location>
        <begin position="232"/>
        <end position="241"/>
    </location>
</feature>
<feature type="region of interest" description="Disordered" evidence="8">
    <location>
        <begin position="477"/>
        <end position="513"/>
    </location>
</feature>
<dbReference type="Pfam" id="PF15412">
    <property type="entry name" value="Nse4-Nse3_bdg"/>
    <property type="match status" value="1"/>
</dbReference>
<feature type="compositionally biased region" description="Basic and acidic residues" evidence="8">
    <location>
        <begin position="1"/>
        <end position="11"/>
    </location>
</feature>
<feature type="compositionally biased region" description="Basic and acidic residues" evidence="8">
    <location>
        <begin position="477"/>
        <end position="491"/>
    </location>
</feature>
<feature type="domain" description="Nse4/EID protein Nse3/MAGE-binding" evidence="10">
    <location>
        <begin position="165"/>
        <end position="207"/>
    </location>
</feature>
<comment type="subcellular location">
    <subcellularLocation>
        <location evidence="1 7">Nucleus</location>
    </subcellularLocation>
</comment>
<dbReference type="PANTHER" id="PTHR16140">
    <property type="entry name" value="NON-STRUCTURAL MAINTENANCE OF CHROMOSOMES ELEMENT 4"/>
    <property type="match status" value="1"/>
</dbReference>
<comment type="subunit">
    <text evidence="7">Component of the SMC5-SMC6 complex.</text>
</comment>
<comment type="function">
    <text evidence="7">Component of the SMC5-SMC6 complex, that promotes sister chromatid alignment after DNA damage and facilitates double-stranded DNA breaks (DSBs) repair via homologous recombination between sister chromatids.</text>
</comment>
<evidence type="ECO:0000313" key="12">
    <source>
        <dbReference type="Proteomes" id="UP001316803"/>
    </source>
</evidence>
<dbReference type="PANTHER" id="PTHR16140:SF0">
    <property type="entry name" value="NON-STRUCTURAL MAINTENANCE OF CHROMOSOMES ELEMENT 4"/>
    <property type="match status" value="1"/>
</dbReference>
<protein>
    <recommendedName>
        <fullName evidence="7">Non-structural maintenance of chromosomes element 4</fullName>
    </recommendedName>
</protein>
<dbReference type="InterPro" id="IPR014854">
    <property type="entry name" value="Nse4_C"/>
</dbReference>
<gene>
    <name evidence="11" type="ORF">OHC33_003488</name>
</gene>
<dbReference type="GO" id="GO:0006281">
    <property type="term" value="P:DNA repair"/>
    <property type="evidence" value="ECO:0007669"/>
    <property type="project" value="UniProtKB-UniRule"/>
</dbReference>
<accession>A0AAN8I5P8</accession>
<dbReference type="Proteomes" id="UP001316803">
    <property type="component" value="Unassembled WGS sequence"/>
</dbReference>
<feature type="domain" description="Non-structural maintenance of chromosome element 4 C-terminal" evidence="9">
    <location>
        <begin position="376"/>
        <end position="461"/>
    </location>
</feature>
<feature type="compositionally biased region" description="Polar residues" evidence="8">
    <location>
        <begin position="59"/>
        <end position="73"/>
    </location>
</feature>
<evidence type="ECO:0000256" key="7">
    <source>
        <dbReference type="RuleBase" id="RU365071"/>
    </source>
</evidence>
<evidence type="ECO:0000313" key="11">
    <source>
        <dbReference type="EMBL" id="KAK5955847.1"/>
    </source>
</evidence>
<organism evidence="11 12">
    <name type="scientific">Knufia fluminis</name>
    <dbReference type="NCBI Taxonomy" id="191047"/>
    <lineage>
        <taxon>Eukaryota</taxon>
        <taxon>Fungi</taxon>
        <taxon>Dikarya</taxon>
        <taxon>Ascomycota</taxon>
        <taxon>Pezizomycotina</taxon>
        <taxon>Eurotiomycetes</taxon>
        <taxon>Chaetothyriomycetidae</taxon>
        <taxon>Chaetothyriales</taxon>
        <taxon>Trichomeriaceae</taxon>
        <taxon>Knufia</taxon>
    </lineage>
</organism>
<evidence type="ECO:0000259" key="9">
    <source>
        <dbReference type="Pfam" id="PF08743"/>
    </source>
</evidence>
<keyword evidence="3 7" id="KW-0227">DNA damage</keyword>
<evidence type="ECO:0000256" key="3">
    <source>
        <dbReference type="ARBA" id="ARBA00022763"/>
    </source>
</evidence>
<comment type="caution">
    <text evidence="11">The sequence shown here is derived from an EMBL/GenBank/DDBJ whole genome shotgun (WGS) entry which is preliminary data.</text>
</comment>
<evidence type="ECO:0000259" key="10">
    <source>
        <dbReference type="Pfam" id="PF15412"/>
    </source>
</evidence>
<name>A0AAN8I5P8_9EURO</name>
<dbReference type="InterPro" id="IPR029225">
    <property type="entry name" value="Nse4_Nse3-bd"/>
</dbReference>
<dbReference type="EMBL" id="JAKLMC020000006">
    <property type="protein sequence ID" value="KAK5955847.1"/>
    <property type="molecule type" value="Genomic_DNA"/>
</dbReference>